<comment type="caution">
    <text evidence="1">The sequence shown here is derived from an EMBL/GenBank/DDBJ whole genome shotgun (WGS) entry which is preliminary data.</text>
</comment>
<keyword evidence="2" id="KW-1185">Reference proteome</keyword>
<evidence type="ECO:0000313" key="2">
    <source>
        <dbReference type="Proteomes" id="UP001595075"/>
    </source>
</evidence>
<accession>A0ABR4CV22</accession>
<protein>
    <submittedName>
        <fullName evidence="1">Uncharacterized protein</fullName>
    </submittedName>
</protein>
<gene>
    <name evidence="1" type="ORF">VTL71DRAFT_10998</name>
</gene>
<organism evidence="1 2">
    <name type="scientific">Oculimacula yallundae</name>
    <dbReference type="NCBI Taxonomy" id="86028"/>
    <lineage>
        <taxon>Eukaryota</taxon>
        <taxon>Fungi</taxon>
        <taxon>Dikarya</taxon>
        <taxon>Ascomycota</taxon>
        <taxon>Pezizomycotina</taxon>
        <taxon>Leotiomycetes</taxon>
        <taxon>Helotiales</taxon>
        <taxon>Ploettnerulaceae</taxon>
        <taxon>Oculimacula</taxon>
    </lineage>
</organism>
<reference evidence="1 2" key="1">
    <citation type="journal article" date="2024" name="Commun. Biol.">
        <title>Comparative genomic analysis of thermophilic fungi reveals convergent evolutionary adaptations and gene losses.</title>
        <authorList>
            <person name="Steindorff A.S."/>
            <person name="Aguilar-Pontes M.V."/>
            <person name="Robinson A.J."/>
            <person name="Andreopoulos B."/>
            <person name="LaButti K."/>
            <person name="Kuo A."/>
            <person name="Mondo S."/>
            <person name="Riley R."/>
            <person name="Otillar R."/>
            <person name="Haridas S."/>
            <person name="Lipzen A."/>
            <person name="Grimwood J."/>
            <person name="Schmutz J."/>
            <person name="Clum A."/>
            <person name="Reid I.D."/>
            <person name="Moisan M.C."/>
            <person name="Butler G."/>
            <person name="Nguyen T.T.M."/>
            <person name="Dewar K."/>
            <person name="Conant G."/>
            <person name="Drula E."/>
            <person name="Henrissat B."/>
            <person name="Hansel C."/>
            <person name="Singer S."/>
            <person name="Hutchinson M.I."/>
            <person name="de Vries R.P."/>
            <person name="Natvig D.O."/>
            <person name="Powell A.J."/>
            <person name="Tsang A."/>
            <person name="Grigoriev I.V."/>
        </authorList>
    </citation>
    <scope>NUCLEOTIDE SEQUENCE [LARGE SCALE GENOMIC DNA]</scope>
    <source>
        <strain evidence="1 2">CBS 494.80</strain>
    </source>
</reference>
<dbReference type="EMBL" id="JAZHXI010000003">
    <property type="protein sequence ID" value="KAL2073672.1"/>
    <property type="molecule type" value="Genomic_DNA"/>
</dbReference>
<sequence>MKVMEEVCWSRYRESRGRLIFVHQQTTSQRTNPAKRMKQVEMISMMRMDERRGCRGVGFCVWEEILEVGGETGPLNLTCLVLY</sequence>
<name>A0ABR4CV22_9HELO</name>
<dbReference type="Proteomes" id="UP001595075">
    <property type="component" value="Unassembled WGS sequence"/>
</dbReference>
<proteinExistence type="predicted"/>
<evidence type="ECO:0000313" key="1">
    <source>
        <dbReference type="EMBL" id="KAL2073672.1"/>
    </source>
</evidence>